<dbReference type="Proteomes" id="UP001595724">
    <property type="component" value="Unassembled WGS sequence"/>
</dbReference>
<sequence length="200" mass="22062">MADQRLVGNDASSAAQEAEQRSVAARPDDEIINDDERERFFWESRYPPVAVARIRLDAAYVVCVFLLSLGGLLITWRGDLFDLVGCQSCSRVTLGRYSYLFFAGLLGGSLFGLKYLYKVVARGWWNLDRELWRFFSPWLAGGMALGVGALANAGLFGFTVNDSPSGASFVSLGFIAGYFADSASRKMQEIADTLFGTRLH</sequence>
<dbReference type="EMBL" id="JBHRYF010000008">
    <property type="protein sequence ID" value="MFC3660507.1"/>
    <property type="molecule type" value="Genomic_DNA"/>
</dbReference>
<organism evidence="3 4">
    <name type="scientific">Luteimonas notoginsengisoli</name>
    <dbReference type="NCBI Taxonomy" id="1578200"/>
    <lineage>
        <taxon>Bacteria</taxon>
        <taxon>Pseudomonadati</taxon>
        <taxon>Pseudomonadota</taxon>
        <taxon>Gammaproteobacteria</taxon>
        <taxon>Lysobacterales</taxon>
        <taxon>Lysobacteraceae</taxon>
        <taxon>Luteimonas</taxon>
    </lineage>
</organism>
<evidence type="ECO:0000256" key="2">
    <source>
        <dbReference type="SAM" id="Phobius"/>
    </source>
</evidence>
<name>A0ABV7UVP6_9GAMM</name>
<comment type="caution">
    <text evidence="3">The sequence shown here is derived from an EMBL/GenBank/DDBJ whole genome shotgun (WGS) entry which is preliminary data.</text>
</comment>
<keyword evidence="2" id="KW-0812">Transmembrane</keyword>
<proteinExistence type="predicted"/>
<keyword evidence="2" id="KW-1133">Transmembrane helix</keyword>
<feature type="region of interest" description="Disordered" evidence="1">
    <location>
        <begin position="1"/>
        <end position="24"/>
    </location>
</feature>
<protein>
    <recommendedName>
        <fullName evidence="5">Transmembrane protein</fullName>
    </recommendedName>
</protein>
<evidence type="ECO:0008006" key="5">
    <source>
        <dbReference type="Google" id="ProtNLM"/>
    </source>
</evidence>
<feature type="transmembrane region" description="Helical" evidence="2">
    <location>
        <begin position="138"/>
        <end position="158"/>
    </location>
</feature>
<evidence type="ECO:0000256" key="1">
    <source>
        <dbReference type="SAM" id="MobiDB-lite"/>
    </source>
</evidence>
<feature type="compositionally biased region" description="Low complexity" evidence="1">
    <location>
        <begin position="11"/>
        <end position="24"/>
    </location>
</feature>
<feature type="transmembrane region" description="Helical" evidence="2">
    <location>
        <begin position="97"/>
        <end position="117"/>
    </location>
</feature>
<reference evidence="4" key="1">
    <citation type="journal article" date="2019" name="Int. J. Syst. Evol. Microbiol.">
        <title>The Global Catalogue of Microorganisms (GCM) 10K type strain sequencing project: providing services to taxonomists for standard genome sequencing and annotation.</title>
        <authorList>
            <consortium name="The Broad Institute Genomics Platform"/>
            <consortium name="The Broad Institute Genome Sequencing Center for Infectious Disease"/>
            <person name="Wu L."/>
            <person name="Ma J."/>
        </authorList>
    </citation>
    <scope>NUCLEOTIDE SEQUENCE [LARGE SCALE GENOMIC DNA]</scope>
    <source>
        <strain evidence="4">KCTC 42211</strain>
    </source>
</reference>
<dbReference type="RefSeq" id="WP_386710068.1">
    <property type="nucleotide sequence ID" value="NZ_JBHRYF010000008.1"/>
</dbReference>
<evidence type="ECO:0000313" key="4">
    <source>
        <dbReference type="Proteomes" id="UP001595724"/>
    </source>
</evidence>
<gene>
    <name evidence="3" type="ORF">ACFOM9_10555</name>
</gene>
<evidence type="ECO:0000313" key="3">
    <source>
        <dbReference type="EMBL" id="MFC3660507.1"/>
    </source>
</evidence>
<feature type="transmembrane region" description="Helical" evidence="2">
    <location>
        <begin position="58"/>
        <end position="77"/>
    </location>
</feature>
<keyword evidence="2" id="KW-0472">Membrane</keyword>
<accession>A0ABV7UVP6</accession>
<keyword evidence="4" id="KW-1185">Reference proteome</keyword>